<keyword evidence="2" id="KW-1185">Reference proteome</keyword>
<name>A0A2Z6N2M3_TRISU</name>
<organism evidence="1 2">
    <name type="scientific">Trifolium subterraneum</name>
    <name type="common">Subterranean clover</name>
    <dbReference type="NCBI Taxonomy" id="3900"/>
    <lineage>
        <taxon>Eukaryota</taxon>
        <taxon>Viridiplantae</taxon>
        <taxon>Streptophyta</taxon>
        <taxon>Embryophyta</taxon>
        <taxon>Tracheophyta</taxon>
        <taxon>Spermatophyta</taxon>
        <taxon>Magnoliopsida</taxon>
        <taxon>eudicotyledons</taxon>
        <taxon>Gunneridae</taxon>
        <taxon>Pentapetalae</taxon>
        <taxon>rosids</taxon>
        <taxon>fabids</taxon>
        <taxon>Fabales</taxon>
        <taxon>Fabaceae</taxon>
        <taxon>Papilionoideae</taxon>
        <taxon>50 kb inversion clade</taxon>
        <taxon>NPAAA clade</taxon>
        <taxon>Hologalegina</taxon>
        <taxon>IRL clade</taxon>
        <taxon>Trifolieae</taxon>
        <taxon>Trifolium</taxon>
    </lineage>
</organism>
<evidence type="ECO:0000313" key="1">
    <source>
        <dbReference type="EMBL" id="GAU39094.1"/>
    </source>
</evidence>
<dbReference type="AlphaFoldDB" id="A0A2Z6N2M3"/>
<sequence>MHSLLLLRQSNETGRLESRYSQNSENILLEVEGPPEVDDDAPSPKYGLLDGDVPAASISSSLRCCTYLTKLACFEKLVRKIDDSWWYINAGTKVKTFPLSKHFVSVESA</sequence>
<evidence type="ECO:0000313" key="2">
    <source>
        <dbReference type="Proteomes" id="UP000242715"/>
    </source>
</evidence>
<dbReference type="EMBL" id="DF973743">
    <property type="protein sequence ID" value="GAU39094.1"/>
    <property type="molecule type" value="Genomic_DNA"/>
</dbReference>
<protein>
    <submittedName>
        <fullName evidence="1">Uncharacterized protein</fullName>
    </submittedName>
</protein>
<proteinExistence type="predicted"/>
<accession>A0A2Z6N2M3</accession>
<reference evidence="2" key="1">
    <citation type="journal article" date="2017" name="Front. Plant Sci.">
        <title>Climate Clever Clovers: New Paradigm to Reduce the Environmental Footprint of Ruminants by Breeding Low Methanogenic Forages Utilizing Haplotype Variation.</title>
        <authorList>
            <person name="Kaur P."/>
            <person name="Appels R."/>
            <person name="Bayer P.E."/>
            <person name="Keeble-Gagnere G."/>
            <person name="Wang J."/>
            <person name="Hirakawa H."/>
            <person name="Shirasawa K."/>
            <person name="Vercoe P."/>
            <person name="Stefanova K."/>
            <person name="Durmic Z."/>
            <person name="Nichols P."/>
            <person name="Revell C."/>
            <person name="Isobe S.N."/>
            <person name="Edwards D."/>
            <person name="Erskine W."/>
        </authorList>
    </citation>
    <scope>NUCLEOTIDE SEQUENCE [LARGE SCALE GENOMIC DNA]</scope>
    <source>
        <strain evidence="2">cv. Daliak</strain>
    </source>
</reference>
<dbReference type="Proteomes" id="UP000242715">
    <property type="component" value="Unassembled WGS sequence"/>
</dbReference>
<gene>
    <name evidence="1" type="ORF">TSUD_321650</name>
</gene>